<organism evidence="1 2">
    <name type="scientific">Lentithecium fluviatile CBS 122367</name>
    <dbReference type="NCBI Taxonomy" id="1168545"/>
    <lineage>
        <taxon>Eukaryota</taxon>
        <taxon>Fungi</taxon>
        <taxon>Dikarya</taxon>
        <taxon>Ascomycota</taxon>
        <taxon>Pezizomycotina</taxon>
        <taxon>Dothideomycetes</taxon>
        <taxon>Pleosporomycetidae</taxon>
        <taxon>Pleosporales</taxon>
        <taxon>Massarineae</taxon>
        <taxon>Lentitheciaceae</taxon>
        <taxon>Lentithecium</taxon>
    </lineage>
</organism>
<sequence length="387" mass="43206">MPALATVLASFTILAAYYLYWQPRNPPWLPLFRPKYRPGALVVGISVSANYGTVSIRHEDGSFEDIGRIEADRSYVDMIQRCALPSSGHAAYPHYTMEDIWADWPRQNWRSFRESLFLPASANVGRLSKLTRSLIKLARAHAPSQPIVSVVISFPFLYGLYDEDAKDVASYLWLPELHGTHGAPPHTFAAAFAGHGMGLCTSYTDRDRCWEEGRKFPERSVLLVEYTATSILLSADFMHGVHGSGSRSGELSTYFSPSINERNGEHDQGQTRSQVLRKMVLDLANGNFKRGPIPGFPDPPKAVTVLLTGSPDDIAKDDVREVVMEAVKAADFDVEMFDENPEFVAARGAAELAWRALALTIEGERESFNQWREPYTTLPPQLRLALE</sequence>
<keyword evidence="2" id="KW-1185">Reference proteome</keyword>
<proteinExistence type="predicted"/>
<gene>
    <name evidence="1" type="ORF">K458DRAFT_349337</name>
</gene>
<dbReference type="OrthoDB" id="3643156at2759"/>
<name>A0A6G1IJ17_9PLEO</name>
<evidence type="ECO:0000313" key="1">
    <source>
        <dbReference type="EMBL" id="KAF2677980.1"/>
    </source>
</evidence>
<dbReference type="Proteomes" id="UP000799291">
    <property type="component" value="Unassembled WGS sequence"/>
</dbReference>
<protein>
    <submittedName>
        <fullName evidence="1">Uncharacterized protein</fullName>
    </submittedName>
</protein>
<reference evidence="1" key="1">
    <citation type="journal article" date="2020" name="Stud. Mycol.">
        <title>101 Dothideomycetes genomes: a test case for predicting lifestyles and emergence of pathogens.</title>
        <authorList>
            <person name="Haridas S."/>
            <person name="Albert R."/>
            <person name="Binder M."/>
            <person name="Bloem J."/>
            <person name="Labutti K."/>
            <person name="Salamov A."/>
            <person name="Andreopoulos B."/>
            <person name="Baker S."/>
            <person name="Barry K."/>
            <person name="Bills G."/>
            <person name="Bluhm B."/>
            <person name="Cannon C."/>
            <person name="Castanera R."/>
            <person name="Culley D."/>
            <person name="Daum C."/>
            <person name="Ezra D."/>
            <person name="Gonzalez J."/>
            <person name="Henrissat B."/>
            <person name="Kuo A."/>
            <person name="Liang C."/>
            <person name="Lipzen A."/>
            <person name="Lutzoni F."/>
            <person name="Magnuson J."/>
            <person name="Mondo S."/>
            <person name="Nolan M."/>
            <person name="Ohm R."/>
            <person name="Pangilinan J."/>
            <person name="Park H.-J."/>
            <person name="Ramirez L."/>
            <person name="Alfaro M."/>
            <person name="Sun H."/>
            <person name="Tritt A."/>
            <person name="Yoshinaga Y."/>
            <person name="Zwiers L.-H."/>
            <person name="Turgeon B."/>
            <person name="Goodwin S."/>
            <person name="Spatafora J."/>
            <person name="Crous P."/>
            <person name="Grigoriev I."/>
        </authorList>
    </citation>
    <scope>NUCLEOTIDE SEQUENCE</scope>
    <source>
        <strain evidence="1">CBS 122367</strain>
    </source>
</reference>
<evidence type="ECO:0000313" key="2">
    <source>
        <dbReference type="Proteomes" id="UP000799291"/>
    </source>
</evidence>
<accession>A0A6G1IJ17</accession>
<dbReference type="AlphaFoldDB" id="A0A6G1IJ17"/>
<dbReference type="EMBL" id="MU005616">
    <property type="protein sequence ID" value="KAF2677980.1"/>
    <property type="molecule type" value="Genomic_DNA"/>
</dbReference>